<proteinExistence type="predicted"/>
<dbReference type="Gene3D" id="3.40.50.1820">
    <property type="entry name" value="alpha/beta hydrolase"/>
    <property type="match status" value="1"/>
</dbReference>
<dbReference type="PRINTS" id="PR00111">
    <property type="entry name" value="ABHYDROLASE"/>
</dbReference>
<dbReference type="AlphaFoldDB" id="A0A1H5UUD5"/>
<dbReference type="PANTHER" id="PTHR43798">
    <property type="entry name" value="MONOACYLGLYCEROL LIPASE"/>
    <property type="match status" value="1"/>
</dbReference>
<evidence type="ECO:0000259" key="1">
    <source>
        <dbReference type="Pfam" id="PF00561"/>
    </source>
</evidence>
<feature type="domain" description="AB hydrolase-1" evidence="1">
    <location>
        <begin position="31"/>
        <end position="139"/>
    </location>
</feature>
<sequence>MHSELQEKSVRIDDRTIAYLELEASKTTAKTVVFIHGWMDNAASFLPLLSRIEQQRLNWRVIALDLSGHGHSSHKSEHHFYNFHDYIDDLHRILIKIQAVDVYLVGHSLGALIASCYSAAFPDKVSGLVQIEAHFPLAESADLGVERLRKGIESRERWRNKSLKPVPSKQDAIKMRMRATKLDAETVTPIVERDLHQIGGQWYWRHDGKLKCESVYRMTEQHAQEVMAAITVPHLIILGHRGYPYLRQAHWLSLLNHAQIVQVEGDHHCHLESPQEVVELILGLVNKN</sequence>
<keyword evidence="3" id="KW-1185">Reference proteome</keyword>
<dbReference type="InterPro" id="IPR029058">
    <property type="entry name" value="AB_hydrolase_fold"/>
</dbReference>
<dbReference type="InterPro" id="IPR000073">
    <property type="entry name" value="AB_hydrolase_1"/>
</dbReference>
<dbReference type="InterPro" id="IPR050266">
    <property type="entry name" value="AB_hydrolase_sf"/>
</dbReference>
<evidence type="ECO:0000313" key="3">
    <source>
        <dbReference type="Proteomes" id="UP000236721"/>
    </source>
</evidence>
<dbReference type="InterPro" id="IPR000639">
    <property type="entry name" value="Epox_hydrolase-like"/>
</dbReference>
<gene>
    <name evidence="2" type="ORF">SAMN04488244_103315</name>
</gene>
<reference evidence="3" key="1">
    <citation type="submission" date="2016-10" db="EMBL/GenBank/DDBJ databases">
        <authorList>
            <person name="Varghese N."/>
            <person name="Submissions S."/>
        </authorList>
    </citation>
    <scope>NUCLEOTIDE SEQUENCE [LARGE SCALE GENOMIC DNA]</scope>
    <source>
        <strain evidence="3">CGMCC 1.7062</strain>
    </source>
</reference>
<dbReference type="OrthoDB" id="149912at2"/>
<evidence type="ECO:0000313" key="2">
    <source>
        <dbReference type="EMBL" id="SEF78091.1"/>
    </source>
</evidence>
<dbReference type="EMBL" id="FNVG01000003">
    <property type="protein sequence ID" value="SEF78091.1"/>
    <property type="molecule type" value="Genomic_DNA"/>
</dbReference>
<dbReference type="GO" id="GO:0016020">
    <property type="term" value="C:membrane"/>
    <property type="evidence" value="ECO:0007669"/>
    <property type="project" value="TreeGrafter"/>
</dbReference>
<accession>A0A1H5UUD5</accession>
<dbReference type="RefSeq" id="WP_103879268.1">
    <property type="nucleotide sequence ID" value="NZ_FNVG01000003.1"/>
</dbReference>
<dbReference type="SUPFAM" id="SSF53474">
    <property type="entry name" value="alpha/beta-Hydrolases"/>
    <property type="match status" value="1"/>
</dbReference>
<dbReference type="PRINTS" id="PR00412">
    <property type="entry name" value="EPOXHYDRLASE"/>
</dbReference>
<name>A0A1H5UUD5_9VIBR</name>
<dbReference type="GO" id="GO:0003824">
    <property type="term" value="F:catalytic activity"/>
    <property type="evidence" value="ECO:0007669"/>
    <property type="project" value="InterPro"/>
</dbReference>
<dbReference type="Pfam" id="PF00561">
    <property type="entry name" value="Abhydrolase_1"/>
    <property type="match status" value="1"/>
</dbReference>
<organism evidence="2 3">
    <name type="scientific">Vibrio hangzhouensis</name>
    <dbReference type="NCBI Taxonomy" id="462991"/>
    <lineage>
        <taxon>Bacteria</taxon>
        <taxon>Pseudomonadati</taxon>
        <taxon>Pseudomonadota</taxon>
        <taxon>Gammaproteobacteria</taxon>
        <taxon>Vibrionales</taxon>
        <taxon>Vibrionaceae</taxon>
        <taxon>Vibrio</taxon>
    </lineage>
</organism>
<dbReference type="PANTHER" id="PTHR43798:SF33">
    <property type="entry name" value="HYDROLASE, PUTATIVE (AFU_ORTHOLOGUE AFUA_2G14860)-RELATED"/>
    <property type="match status" value="1"/>
</dbReference>
<protein>
    <submittedName>
        <fullName evidence="2">Pimeloyl-ACP methyl ester carboxylesterase</fullName>
    </submittedName>
</protein>
<dbReference type="Proteomes" id="UP000236721">
    <property type="component" value="Unassembled WGS sequence"/>
</dbReference>